<dbReference type="InterPro" id="IPR051453">
    <property type="entry name" value="MBL_Glyoxalase_II"/>
</dbReference>
<dbReference type="AlphaFoldDB" id="A0A7S8FG01"/>
<evidence type="ECO:0000256" key="1">
    <source>
        <dbReference type="ARBA" id="ARBA00001947"/>
    </source>
</evidence>
<evidence type="ECO:0000313" key="7">
    <source>
        <dbReference type="Proteomes" id="UP000593737"/>
    </source>
</evidence>
<evidence type="ECO:0000256" key="3">
    <source>
        <dbReference type="ARBA" id="ARBA00022801"/>
    </source>
</evidence>
<protein>
    <submittedName>
        <fullName evidence="6">MBL fold metallo-hydrolase</fullName>
    </submittedName>
</protein>
<keyword evidence="3 6" id="KW-0378">Hydrolase</keyword>
<keyword evidence="4" id="KW-0862">Zinc</keyword>
<dbReference type="CDD" id="cd06262">
    <property type="entry name" value="metallo-hydrolase-like_MBL-fold"/>
    <property type="match status" value="1"/>
</dbReference>
<dbReference type="Gene3D" id="3.60.15.10">
    <property type="entry name" value="Ribonuclease Z/Hydroxyacylglutathione hydrolase-like"/>
    <property type="match status" value="1"/>
</dbReference>
<accession>A0A7S8FG01</accession>
<evidence type="ECO:0000259" key="5">
    <source>
        <dbReference type="SMART" id="SM00849"/>
    </source>
</evidence>
<dbReference type="PANTHER" id="PTHR46233:SF3">
    <property type="entry name" value="HYDROXYACYLGLUTATHIONE HYDROLASE GLOC"/>
    <property type="match status" value="1"/>
</dbReference>
<proteinExistence type="predicted"/>
<dbReference type="InterPro" id="IPR001279">
    <property type="entry name" value="Metallo-B-lactamas"/>
</dbReference>
<evidence type="ECO:0000256" key="4">
    <source>
        <dbReference type="ARBA" id="ARBA00022833"/>
    </source>
</evidence>
<feature type="domain" description="Metallo-beta-lactamase" evidence="5">
    <location>
        <begin position="15"/>
        <end position="194"/>
    </location>
</feature>
<dbReference type="SUPFAM" id="SSF56281">
    <property type="entry name" value="Metallo-hydrolase/oxidoreductase"/>
    <property type="match status" value="1"/>
</dbReference>
<dbReference type="GO" id="GO:0016787">
    <property type="term" value="F:hydrolase activity"/>
    <property type="evidence" value="ECO:0007669"/>
    <property type="project" value="UniProtKB-KW"/>
</dbReference>
<keyword evidence="2" id="KW-0479">Metal-binding</keyword>
<dbReference type="Pfam" id="PF00753">
    <property type="entry name" value="Lactamase_B"/>
    <property type="match status" value="1"/>
</dbReference>
<dbReference type="KEGG" id="nkf:Nkreftii_002947"/>
<dbReference type="PANTHER" id="PTHR46233">
    <property type="entry name" value="HYDROXYACYLGLUTATHIONE HYDROLASE GLOC"/>
    <property type="match status" value="1"/>
</dbReference>
<gene>
    <name evidence="6" type="ORF">Nkreftii_002947</name>
</gene>
<dbReference type="SMART" id="SM00849">
    <property type="entry name" value="Lactamase_B"/>
    <property type="match status" value="1"/>
</dbReference>
<name>A0A7S8FG01_9BACT</name>
<dbReference type="GO" id="GO:0046872">
    <property type="term" value="F:metal ion binding"/>
    <property type="evidence" value="ECO:0007669"/>
    <property type="project" value="UniProtKB-KW"/>
</dbReference>
<dbReference type="InterPro" id="IPR036866">
    <property type="entry name" value="RibonucZ/Hydroxyglut_hydro"/>
</dbReference>
<dbReference type="EMBL" id="CP047423">
    <property type="protein sequence ID" value="QPD05173.1"/>
    <property type="molecule type" value="Genomic_DNA"/>
</dbReference>
<evidence type="ECO:0000313" key="6">
    <source>
        <dbReference type="EMBL" id="QPD05173.1"/>
    </source>
</evidence>
<sequence>MTDLIRKTFSVPPLGCNCSIIGDPVTKQAVVIDPGGAPERILHEVELLGLIVTHILHTHAHLDHFLASSEIKKATGAAICLHQDDLQLWNNLELQCRVFGVSYMPALPPDHWLTDEEKVMLGQVPIVALHTPGHTPGSISFYLPNDKLVLAGDTLFRGSIGRTDLWGGNFEAIEQSIRERLYTLDEATTVITGHGPDTEIGLEKESNQFIRV</sequence>
<reference evidence="6 7" key="1">
    <citation type="journal article" date="2020" name="ISME J.">
        <title>Enrichment and physiological characterization of a novel comammox Nitrospira indicates ammonium inhibition of complete nitrification.</title>
        <authorList>
            <person name="Sakoula D."/>
            <person name="Koch H."/>
            <person name="Frank J."/>
            <person name="Jetten M.S.M."/>
            <person name="van Kessel M.A.H.J."/>
            <person name="Lucker S."/>
        </authorList>
    </citation>
    <scope>NUCLEOTIDE SEQUENCE [LARGE SCALE GENOMIC DNA]</scope>
    <source>
        <strain evidence="6">Comreactor17</strain>
    </source>
</reference>
<organism evidence="6 7">
    <name type="scientific">Candidatus Nitrospira kreftii</name>
    <dbReference type="NCBI Taxonomy" id="2652173"/>
    <lineage>
        <taxon>Bacteria</taxon>
        <taxon>Pseudomonadati</taxon>
        <taxon>Nitrospirota</taxon>
        <taxon>Nitrospiria</taxon>
        <taxon>Nitrospirales</taxon>
        <taxon>Nitrospiraceae</taxon>
        <taxon>Nitrospira</taxon>
    </lineage>
</organism>
<comment type="cofactor">
    <cofactor evidence="1">
        <name>Zn(2+)</name>
        <dbReference type="ChEBI" id="CHEBI:29105"/>
    </cofactor>
</comment>
<evidence type="ECO:0000256" key="2">
    <source>
        <dbReference type="ARBA" id="ARBA00022723"/>
    </source>
</evidence>
<dbReference type="Proteomes" id="UP000593737">
    <property type="component" value="Chromosome"/>
</dbReference>